<dbReference type="InterPro" id="IPR006342">
    <property type="entry name" value="FkbM_mtfrase"/>
</dbReference>
<protein>
    <recommendedName>
        <fullName evidence="1">Methyltransferase FkbM domain-containing protein</fullName>
    </recommendedName>
</protein>
<dbReference type="OrthoDB" id="430136at2759"/>
<dbReference type="Proteomes" id="UP000245119">
    <property type="component" value="Linkage Group LG7"/>
</dbReference>
<evidence type="ECO:0000313" key="2">
    <source>
        <dbReference type="EMBL" id="PVD26882.1"/>
    </source>
</evidence>
<feature type="domain" description="Methyltransferase FkbM" evidence="1">
    <location>
        <begin position="56"/>
        <end position="211"/>
    </location>
</feature>
<gene>
    <name evidence="2" type="ORF">C0Q70_12030</name>
</gene>
<dbReference type="NCBIfam" id="TIGR01444">
    <property type="entry name" value="fkbM_fam"/>
    <property type="match status" value="1"/>
</dbReference>
<evidence type="ECO:0000313" key="3">
    <source>
        <dbReference type="Proteomes" id="UP000245119"/>
    </source>
</evidence>
<dbReference type="AlphaFoldDB" id="A0A2T7P0E1"/>
<name>A0A2T7P0E1_POMCA</name>
<dbReference type="Pfam" id="PF05050">
    <property type="entry name" value="Methyltransf_21"/>
    <property type="match status" value="1"/>
</dbReference>
<dbReference type="InterPro" id="IPR029063">
    <property type="entry name" value="SAM-dependent_MTases_sf"/>
</dbReference>
<accession>A0A2T7P0E1</accession>
<dbReference type="Gene3D" id="3.40.50.150">
    <property type="entry name" value="Vaccinia Virus protein VP39"/>
    <property type="match status" value="1"/>
</dbReference>
<evidence type="ECO:0000259" key="1">
    <source>
        <dbReference type="Pfam" id="PF05050"/>
    </source>
</evidence>
<dbReference type="PANTHER" id="PTHR34203:SF15">
    <property type="entry name" value="SLL1173 PROTEIN"/>
    <property type="match status" value="1"/>
</dbReference>
<dbReference type="EMBL" id="PZQS01000007">
    <property type="protein sequence ID" value="PVD26882.1"/>
    <property type="molecule type" value="Genomic_DNA"/>
</dbReference>
<sequence length="243" mass="27086">MTPTLTTSRFELKESQAFEDNLVTDIMLALRSAEKKLLSTVQPSSKDDQQNVTLVDLGSNIGVFTLTAAMAGYEVLAVDAMRETLQLMVTSLHLAGVTSRVTVLHNAVSDVRGVVQIKVDRQNMGASMVNQEKNTGQNDRGDDNVTAVFLSDLIPYVRSRHVVVKMDIEGFEERALWSAGEFFEKIDVYSVLMEWSFHRGESGPPIIRFMSLRGMLPYSDANKSQALDPNFYSSWPGNVVFIR</sequence>
<dbReference type="SUPFAM" id="SSF53335">
    <property type="entry name" value="S-adenosyl-L-methionine-dependent methyltransferases"/>
    <property type="match status" value="1"/>
</dbReference>
<comment type="caution">
    <text evidence="2">The sequence shown here is derived from an EMBL/GenBank/DDBJ whole genome shotgun (WGS) entry which is preliminary data.</text>
</comment>
<dbReference type="InterPro" id="IPR052514">
    <property type="entry name" value="SAM-dependent_MTase"/>
</dbReference>
<proteinExistence type="predicted"/>
<dbReference type="PANTHER" id="PTHR34203">
    <property type="entry name" value="METHYLTRANSFERASE, FKBM FAMILY PROTEIN"/>
    <property type="match status" value="1"/>
</dbReference>
<keyword evidence="3" id="KW-1185">Reference proteome</keyword>
<reference evidence="2 3" key="1">
    <citation type="submission" date="2018-04" db="EMBL/GenBank/DDBJ databases">
        <title>The genome of golden apple snail Pomacea canaliculata provides insight into stress tolerance and invasive adaptation.</title>
        <authorList>
            <person name="Liu C."/>
            <person name="Liu B."/>
            <person name="Ren Y."/>
            <person name="Zhang Y."/>
            <person name="Wang H."/>
            <person name="Li S."/>
            <person name="Jiang F."/>
            <person name="Yin L."/>
            <person name="Zhang G."/>
            <person name="Qian W."/>
            <person name="Fan W."/>
        </authorList>
    </citation>
    <scope>NUCLEOTIDE SEQUENCE [LARGE SCALE GENOMIC DNA]</scope>
    <source>
        <strain evidence="2">SZHN2017</strain>
        <tissue evidence="2">Muscle</tissue>
    </source>
</reference>
<organism evidence="2 3">
    <name type="scientific">Pomacea canaliculata</name>
    <name type="common">Golden apple snail</name>
    <dbReference type="NCBI Taxonomy" id="400727"/>
    <lineage>
        <taxon>Eukaryota</taxon>
        <taxon>Metazoa</taxon>
        <taxon>Spiralia</taxon>
        <taxon>Lophotrochozoa</taxon>
        <taxon>Mollusca</taxon>
        <taxon>Gastropoda</taxon>
        <taxon>Caenogastropoda</taxon>
        <taxon>Architaenioglossa</taxon>
        <taxon>Ampullarioidea</taxon>
        <taxon>Ampullariidae</taxon>
        <taxon>Pomacea</taxon>
    </lineage>
</organism>